<dbReference type="GO" id="GO:0046872">
    <property type="term" value="F:metal ion binding"/>
    <property type="evidence" value="ECO:0007669"/>
    <property type="project" value="UniProtKB-KW"/>
</dbReference>
<dbReference type="AlphaFoldDB" id="A3ZWV1"/>
<dbReference type="InterPro" id="IPR030963">
    <property type="entry name" value="DHQ_synth_fam"/>
</dbReference>
<dbReference type="InterPro" id="IPR030960">
    <property type="entry name" value="DHQS/DOIS_N"/>
</dbReference>
<evidence type="ECO:0000256" key="8">
    <source>
        <dbReference type="ARBA" id="ARBA00013031"/>
    </source>
</evidence>
<evidence type="ECO:0000256" key="10">
    <source>
        <dbReference type="ARBA" id="ARBA00022490"/>
    </source>
</evidence>
<dbReference type="Pfam" id="PF01761">
    <property type="entry name" value="DHQ_synthase"/>
    <property type="match status" value="1"/>
</dbReference>
<dbReference type="InterPro" id="IPR050071">
    <property type="entry name" value="Dehydroquinate_synthase"/>
</dbReference>
<evidence type="ECO:0000256" key="2">
    <source>
        <dbReference type="ARBA" id="ARBA00001911"/>
    </source>
</evidence>
<evidence type="ECO:0000256" key="9">
    <source>
        <dbReference type="ARBA" id="ARBA00017684"/>
    </source>
</evidence>
<dbReference type="GO" id="GO:0003856">
    <property type="term" value="F:3-dehydroquinate synthase activity"/>
    <property type="evidence" value="ECO:0007669"/>
    <property type="project" value="UniProtKB-UniRule"/>
</dbReference>
<dbReference type="Pfam" id="PF24621">
    <property type="entry name" value="DHQS_C"/>
    <property type="match status" value="1"/>
</dbReference>
<evidence type="ECO:0000256" key="19">
    <source>
        <dbReference type="HAMAP-Rule" id="MF_00110"/>
    </source>
</evidence>
<comment type="cofactor">
    <cofactor evidence="2 19">
        <name>NAD(+)</name>
        <dbReference type="ChEBI" id="CHEBI:57540"/>
    </cofactor>
</comment>
<evidence type="ECO:0000256" key="5">
    <source>
        <dbReference type="ARBA" id="ARBA00004496"/>
    </source>
</evidence>
<dbReference type="eggNOG" id="COG0337">
    <property type="taxonomic scope" value="Bacteria"/>
</dbReference>
<dbReference type="HAMAP" id="MF_00110">
    <property type="entry name" value="DHQ_synthase"/>
    <property type="match status" value="1"/>
</dbReference>
<comment type="subcellular location">
    <subcellularLocation>
        <location evidence="5 19">Cytoplasm</location>
    </subcellularLocation>
</comment>
<comment type="cofactor">
    <cofactor evidence="19">
        <name>Co(2+)</name>
        <dbReference type="ChEBI" id="CHEBI:48828"/>
    </cofactor>
    <cofactor evidence="19">
        <name>Zn(2+)</name>
        <dbReference type="ChEBI" id="CHEBI:29105"/>
    </cofactor>
    <text evidence="19">Binds 1 divalent metal cation per subunit. Can use either Co(2+) or Zn(2+).</text>
</comment>
<evidence type="ECO:0000256" key="6">
    <source>
        <dbReference type="ARBA" id="ARBA00004661"/>
    </source>
</evidence>
<evidence type="ECO:0000256" key="13">
    <source>
        <dbReference type="ARBA" id="ARBA00022741"/>
    </source>
</evidence>
<dbReference type="FunFam" id="3.40.50.1970:FF:000007">
    <property type="entry name" value="Pentafunctional AROM polypeptide"/>
    <property type="match status" value="1"/>
</dbReference>
<comment type="catalytic activity">
    <reaction evidence="1 19">
        <text>7-phospho-2-dehydro-3-deoxy-D-arabino-heptonate = 3-dehydroquinate + phosphate</text>
        <dbReference type="Rhea" id="RHEA:21968"/>
        <dbReference type="ChEBI" id="CHEBI:32364"/>
        <dbReference type="ChEBI" id="CHEBI:43474"/>
        <dbReference type="ChEBI" id="CHEBI:58394"/>
        <dbReference type="EC" id="4.2.3.4"/>
    </reaction>
</comment>
<dbReference type="PANTHER" id="PTHR43622">
    <property type="entry name" value="3-DEHYDROQUINATE SYNTHASE"/>
    <property type="match status" value="1"/>
</dbReference>
<comment type="cofactor">
    <cofactor evidence="3">
        <name>Zn(2+)</name>
        <dbReference type="ChEBI" id="CHEBI:29105"/>
    </cofactor>
</comment>
<evidence type="ECO:0000256" key="3">
    <source>
        <dbReference type="ARBA" id="ARBA00001947"/>
    </source>
</evidence>
<evidence type="ECO:0000256" key="11">
    <source>
        <dbReference type="ARBA" id="ARBA00022605"/>
    </source>
</evidence>
<dbReference type="GO" id="GO:0000166">
    <property type="term" value="F:nucleotide binding"/>
    <property type="evidence" value="ECO:0007669"/>
    <property type="project" value="UniProtKB-KW"/>
</dbReference>
<feature type="binding site" evidence="19">
    <location>
        <position position="258"/>
    </location>
    <ligand>
        <name>Zn(2+)</name>
        <dbReference type="ChEBI" id="CHEBI:29105"/>
    </ligand>
</feature>
<keyword evidence="10 19" id="KW-0963">Cytoplasm</keyword>
<dbReference type="EC" id="4.2.3.4" evidence="8 19"/>
<feature type="binding site" evidence="19">
    <location>
        <position position="161"/>
    </location>
    <ligand>
        <name>NAD(+)</name>
        <dbReference type="ChEBI" id="CHEBI:57540"/>
    </ligand>
</feature>
<dbReference type="SUPFAM" id="SSF56796">
    <property type="entry name" value="Dehydroquinate synthase-like"/>
    <property type="match status" value="1"/>
</dbReference>
<comment type="function">
    <text evidence="4 19">Catalyzes the conversion of 3-deoxy-D-arabino-heptulosonate 7-phosphate (DAHP) to dehydroquinate (DHQ).</text>
</comment>
<feature type="domain" description="3-dehydroquinate synthase N-terminal" evidence="20">
    <location>
        <begin position="78"/>
        <end position="189"/>
    </location>
</feature>
<comment type="similarity">
    <text evidence="7 19">Belongs to the sugar phosphate cyclases superfamily. Dehydroquinate synthase family.</text>
</comment>
<keyword evidence="15 19" id="KW-0520">NAD</keyword>
<dbReference type="STRING" id="314230.DSM3645_13965"/>
<evidence type="ECO:0000256" key="7">
    <source>
        <dbReference type="ARBA" id="ARBA00005412"/>
    </source>
</evidence>
<evidence type="ECO:0000313" key="23">
    <source>
        <dbReference type="Proteomes" id="UP000004358"/>
    </source>
</evidence>
<dbReference type="OrthoDB" id="9806583at2"/>
<organism evidence="22 23">
    <name type="scientific">Blastopirellula marina DSM 3645</name>
    <dbReference type="NCBI Taxonomy" id="314230"/>
    <lineage>
        <taxon>Bacteria</taxon>
        <taxon>Pseudomonadati</taxon>
        <taxon>Planctomycetota</taxon>
        <taxon>Planctomycetia</taxon>
        <taxon>Pirellulales</taxon>
        <taxon>Pirellulaceae</taxon>
        <taxon>Blastopirellula</taxon>
    </lineage>
</organism>
<reference evidence="22 23" key="1">
    <citation type="submission" date="2006-02" db="EMBL/GenBank/DDBJ databases">
        <authorList>
            <person name="Amann R."/>
            <person name="Ferriera S."/>
            <person name="Johnson J."/>
            <person name="Kravitz S."/>
            <person name="Halpern A."/>
            <person name="Remington K."/>
            <person name="Beeson K."/>
            <person name="Tran B."/>
            <person name="Rogers Y.-H."/>
            <person name="Friedman R."/>
            <person name="Venter J.C."/>
        </authorList>
    </citation>
    <scope>NUCLEOTIDE SEQUENCE [LARGE SCALE GENOMIC DNA]</scope>
    <source>
        <strain evidence="22 23">DSM 3645</strain>
    </source>
</reference>
<keyword evidence="17 19" id="KW-0456">Lyase</keyword>
<feature type="binding site" evidence="19">
    <location>
        <begin position="115"/>
        <end position="119"/>
    </location>
    <ligand>
        <name>NAD(+)</name>
        <dbReference type="ChEBI" id="CHEBI:57540"/>
    </ligand>
</feature>
<protein>
    <recommendedName>
        <fullName evidence="9 19">3-dehydroquinate synthase</fullName>
        <shortName evidence="19">DHQS</shortName>
        <ecNumber evidence="8 19">4.2.3.4</ecNumber>
    </recommendedName>
</protein>
<keyword evidence="11 19" id="KW-0028">Amino-acid biosynthesis</keyword>
<dbReference type="GO" id="GO:0009073">
    <property type="term" value="P:aromatic amino acid family biosynthetic process"/>
    <property type="evidence" value="ECO:0007669"/>
    <property type="project" value="UniProtKB-KW"/>
</dbReference>
<comment type="caution">
    <text evidence="19">Lacks conserved residue(s) required for the propagation of feature annotation.</text>
</comment>
<evidence type="ECO:0000313" key="22">
    <source>
        <dbReference type="EMBL" id="EAQ79075.1"/>
    </source>
</evidence>
<feature type="binding site" evidence="19">
    <location>
        <position position="194"/>
    </location>
    <ligand>
        <name>Zn(2+)</name>
        <dbReference type="ChEBI" id="CHEBI:29105"/>
    </ligand>
</feature>
<comment type="caution">
    <text evidence="22">The sequence shown here is derived from an EMBL/GenBank/DDBJ whole genome shotgun (WGS) entry which is preliminary data.</text>
</comment>
<accession>A3ZWV1</accession>
<dbReference type="RefSeq" id="WP_002650691.1">
    <property type="nucleotide sequence ID" value="NZ_CH672376.1"/>
</dbReference>
<keyword evidence="12 19" id="KW-0479">Metal-binding</keyword>
<dbReference type="GO" id="GO:0009423">
    <property type="term" value="P:chorismate biosynthetic process"/>
    <property type="evidence" value="ECO:0007669"/>
    <property type="project" value="UniProtKB-UniRule"/>
</dbReference>
<dbReference type="CDD" id="cd08195">
    <property type="entry name" value="DHQS"/>
    <property type="match status" value="1"/>
</dbReference>
<dbReference type="Gene3D" id="1.20.1090.10">
    <property type="entry name" value="Dehydroquinate synthase-like - alpha domain"/>
    <property type="match status" value="1"/>
</dbReference>
<dbReference type="UniPathway" id="UPA00053">
    <property type="reaction ID" value="UER00085"/>
</dbReference>
<dbReference type="InterPro" id="IPR056179">
    <property type="entry name" value="DHQS_C"/>
</dbReference>
<evidence type="ECO:0000256" key="1">
    <source>
        <dbReference type="ARBA" id="ARBA00001393"/>
    </source>
</evidence>
<dbReference type="EMBL" id="AANZ01000016">
    <property type="protein sequence ID" value="EAQ79075.1"/>
    <property type="molecule type" value="Genomic_DNA"/>
</dbReference>
<dbReference type="PIRSF" id="PIRSF001455">
    <property type="entry name" value="DHQ_synth"/>
    <property type="match status" value="1"/>
</dbReference>
<evidence type="ECO:0000256" key="17">
    <source>
        <dbReference type="ARBA" id="ARBA00023239"/>
    </source>
</evidence>
<evidence type="ECO:0000259" key="20">
    <source>
        <dbReference type="Pfam" id="PF01761"/>
    </source>
</evidence>
<evidence type="ECO:0000256" key="14">
    <source>
        <dbReference type="ARBA" id="ARBA00022833"/>
    </source>
</evidence>
<keyword evidence="18 19" id="KW-0170">Cobalt</keyword>
<gene>
    <name evidence="19" type="primary">aroB</name>
    <name evidence="22" type="ORF">DSM3645_13965</name>
</gene>
<evidence type="ECO:0000256" key="18">
    <source>
        <dbReference type="ARBA" id="ARBA00023285"/>
    </source>
</evidence>
<feature type="domain" description="3-dehydroquinate synthase C-terminal" evidence="21">
    <location>
        <begin position="191"/>
        <end position="335"/>
    </location>
</feature>
<dbReference type="InterPro" id="IPR016037">
    <property type="entry name" value="DHQ_synth_AroB"/>
</dbReference>
<evidence type="ECO:0000256" key="4">
    <source>
        <dbReference type="ARBA" id="ARBA00003485"/>
    </source>
</evidence>
<comment type="pathway">
    <text evidence="6 19">Metabolic intermediate biosynthesis; chorismate biosynthesis; chorismate from D-erythrose 4-phosphate and phosphoenolpyruvate: step 2/7.</text>
</comment>
<dbReference type="Gene3D" id="3.40.50.1970">
    <property type="match status" value="1"/>
</dbReference>
<keyword evidence="13 19" id="KW-0547">Nucleotide-binding</keyword>
<keyword evidence="14 19" id="KW-0862">Zinc</keyword>
<proteinExistence type="inferred from homology"/>
<name>A3ZWV1_9BACT</name>
<keyword evidence="16 19" id="KW-0057">Aromatic amino acid biosynthesis</keyword>
<dbReference type="HOGENOM" id="CLU_001201_0_2_0"/>
<feature type="binding site" evidence="19">
    <location>
        <begin position="139"/>
        <end position="140"/>
    </location>
    <ligand>
        <name>NAD(+)</name>
        <dbReference type="ChEBI" id="CHEBI:57540"/>
    </ligand>
</feature>
<evidence type="ECO:0000259" key="21">
    <source>
        <dbReference type="Pfam" id="PF24621"/>
    </source>
</evidence>
<feature type="binding site" evidence="19">
    <location>
        <position position="152"/>
    </location>
    <ligand>
        <name>NAD(+)</name>
        <dbReference type="ChEBI" id="CHEBI:57540"/>
    </ligand>
</feature>
<dbReference type="NCBIfam" id="TIGR01357">
    <property type="entry name" value="aroB"/>
    <property type="match status" value="1"/>
</dbReference>
<sequence>MKRAALTAEHEIVRVQLSERSYDIAIGAGIIDTAPPFFSARAKISHAVLVTDDQVRPLYADRIAAACAASGMRTTLLSVPAGETSKSIAMADQLWNQCLAEGADRKTVVIAVGGGVIGDLAGFIAATFARGLSFFQVPTTLLAQVDSSVGGKVGVNLPTAKNMVGAFWQPQGVLIDVDVLATLPEREYRAGMAEVVKYGVILDPDFFAYLEANVASIQLRDRKVLTQVIARCCQLKADVVQADERETTGLRAVLNYGHTFCHAFEATCGYGQLLHGEAVSIGMLCASRLAESLGRISPDVTQRQRKLLSALGLPTVPPQVDIDLVMTAMQRDKKVEHGKLQFVLPTKLGMVELVGDVPVKLAKQAINDG</sequence>
<evidence type="ECO:0000256" key="16">
    <source>
        <dbReference type="ARBA" id="ARBA00023141"/>
    </source>
</evidence>
<evidence type="ECO:0000256" key="15">
    <source>
        <dbReference type="ARBA" id="ARBA00023027"/>
    </source>
</evidence>
<dbReference type="Proteomes" id="UP000004358">
    <property type="component" value="Unassembled WGS sequence"/>
</dbReference>
<dbReference type="PANTHER" id="PTHR43622:SF7">
    <property type="entry name" value="3-DEHYDROQUINATE SYNTHASE, CHLOROPLASTIC"/>
    <property type="match status" value="1"/>
</dbReference>
<dbReference type="GO" id="GO:0005737">
    <property type="term" value="C:cytoplasm"/>
    <property type="evidence" value="ECO:0007669"/>
    <property type="project" value="UniProtKB-SubCell"/>
</dbReference>
<feature type="binding site" evidence="19">
    <location>
        <position position="275"/>
    </location>
    <ligand>
        <name>Zn(2+)</name>
        <dbReference type="ChEBI" id="CHEBI:29105"/>
    </ligand>
</feature>
<evidence type="ECO:0000256" key="12">
    <source>
        <dbReference type="ARBA" id="ARBA00022723"/>
    </source>
</evidence>
<dbReference type="GO" id="GO:0008652">
    <property type="term" value="P:amino acid biosynthetic process"/>
    <property type="evidence" value="ECO:0007669"/>
    <property type="project" value="UniProtKB-KW"/>
</dbReference>